<keyword evidence="9" id="KW-1185">Reference proteome</keyword>
<dbReference type="PANTHER" id="PTHR24305:SF235">
    <property type="entry name" value="CYTOCHROME P450 MONOOXYGENASE APDB-RELATED"/>
    <property type="match status" value="1"/>
</dbReference>
<comment type="cofactor">
    <cofactor evidence="1 6">
        <name>heme</name>
        <dbReference type="ChEBI" id="CHEBI:30413"/>
    </cofactor>
</comment>
<reference evidence="8" key="1">
    <citation type="submission" date="2023-03" db="EMBL/GenBank/DDBJ databases">
        <title>Complete genome of Cladonia borealis.</title>
        <authorList>
            <person name="Park H."/>
        </authorList>
    </citation>
    <scope>NUCLEOTIDE SEQUENCE</scope>
    <source>
        <strain evidence="8">ANT050790</strain>
    </source>
</reference>
<keyword evidence="3 6" id="KW-0479">Metal-binding</keyword>
<dbReference type="GO" id="GO:0016705">
    <property type="term" value="F:oxidoreductase activity, acting on paired donors, with incorporation or reduction of molecular oxygen"/>
    <property type="evidence" value="ECO:0007669"/>
    <property type="project" value="InterPro"/>
</dbReference>
<dbReference type="InterPro" id="IPR001128">
    <property type="entry name" value="Cyt_P450"/>
</dbReference>
<dbReference type="InterPro" id="IPR050121">
    <property type="entry name" value="Cytochrome_P450_monoxygenase"/>
</dbReference>
<evidence type="ECO:0000256" key="1">
    <source>
        <dbReference type="ARBA" id="ARBA00001971"/>
    </source>
</evidence>
<dbReference type="InterPro" id="IPR036396">
    <property type="entry name" value="Cyt_P450_sf"/>
</dbReference>
<keyword evidence="7" id="KW-0503">Monooxygenase</keyword>
<dbReference type="PROSITE" id="PS00086">
    <property type="entry name" value="CYTOCHROME_P450"/>
    <property type="match status" value="1"/>
</dbReference>
<dbReference type="GO" id="GO:0020037">
    <property type="term" value="F:heme binding"/>
    <property type="evidence" value="ECO:0007669"/>
    <property type="project" value="InterPro"/>
</dbReference>
<evidence type="ECO:0000256" key="2">
    <source>
        <dbReference type="ARBA" id="ARBA00010617"/>
    </source>
</evidence>
<protein>
    <recommendedName>
        <fullName evidence="10">Cytochrome P450</fullName>
    </recommendedName>
</protein>
<evidence type="ECO:0000256" key="6">
    <source>
        <dbReference type="PIRSR" id="PIRSR602403-1"/>
    </source>
</evidence>
<comment type="similarity">
    <text evidence="2 7">Belongs to the cytochrome P450 family.</text>
</comment>
<sequence length="434" mass="49307">MISVSDPAEIPNIYSFSGKFPKSDFYRALSFYVKGKAIPGLFATQDENIHRLLKRPIAGMYSMTSLVSYEPHVDSTIRAFFNELDIRFVRTGEVCNLHDWLQMFAFDVIGEITFSKRFGFLEQGKDIEGIMGSSWRYFSNASLISQMPWLDYIWVKNPILQRLRKAKINPIVAFARTRRAEHEKEVANSFDIADENAEANKNRDFLTRFMEVERKDSATPAWAVNAWATSNITAGSDTTAILLRTVLYNLIKHPSSLAALRRELSSHGIDEHAVVTWKRATNLPYLDAIIKEAGRMHPPFGLPYERVVPAGGAMICGEQIPPGTVVGISAWVVHRDYEIFGKDSDVWRPERWTEASEEVRRKMEGALLTFGAGHRSCIGKNISYLEIYKLVPTMVGKYDIEFADGIGNDWKVDNKWFTKQTGLNVRLKHHSAKS</sequence>
<dbReference type="AlphaFoldDB" id="A0AA39QSM5"/>
<dbReference type="EMBL" id="JAFEKC020000021">
    <property type="protein sequence ID" value="KAK0508420.1"/>
    <property type="molecule type" value="Genomic_DNA"/>
</dbReference>
<dbReference type="PRINTS" id="PR00465">
    <property type="entry name" value="EP450IV"/>
</dbReference>
<organism evidence="8 9">
    <name type="scientific">Cladonia borealis</name>
    <dbReference type="NCBI Taxonomy" id="184061"/>
    <lineage>
        <taxon>Eukaryota</taxon>
        <taxon>Fungi</taxon>
        <taxon>Dikarya</taxon>
        <taxon>Ascomycota</taxon>
        <taxon>Pezizomycotina</taxon>
        <taxon>Lecanoromycetes</taxon>
        <taxon>OSLEUM clade</taxon>
        <taxon>Lecanoromycetidae</taxon>
        <taxon>Lecanorales</taxon>
        <taxon>Lecanorineae</taxon>
        <taxon>Cladoniaceae</taxon>
        <taxon>Cladonia</taxon>
    </lineage>
</organism>
<proteinExistence type="inferred from homology"/>
<dbReference type="InterPro" id="IPR017972">
    <property type="entry name" value="Cyt_P450_CS"/>
</dbReference>
<evidence type="ECO:0000256" key="7">
    <source>
        <dbReference type="RuleBase" id="RU000461"/>
    </source>
</evidence>
<keyword evidence="5 6" id="KW-0408">Iron</keyword>
<gene>
    <name evidence="8" type="ORF">JMJ35_009504</name>
</gene>
<comment type="caution">
    <text evidence="8">The sequence shown here is derived from an EMBL/GenBank/DDBJ whole genome shotgun (WGS) entry which is preliminary data.</text>
</comment>
<feature type="binding site" description="axial binding residue" evidence="6">
    <location>
        <position position="377"/>
    </location>
    <ligand>
        <name>heme</name>
        <dbReference type="ChEBI" id="CHEBI:30413"/>
    </ligand>
    <ligandPart>
        <name>Fe</name>
        <dbReference type="ChEBI" id="CHEBI:18248"/>
    </ligandPart>
</feature>
<dbReference type="Pfam" id="PF00067">
    <property type="entry name" value="p450"/>
    <property type="match status" value="1"/>
</dbReference>
<keyword evidence="6 7" id="KW-0349">Heme</keyword>
<dbReference type="CDD" id="cd11060">
    <property type="entry name" value="CYP57A1-like"/>
    <property type="match status" value="1"/>
</dbReference>
<dbReference type="GO" id="GO:0044550">
    <property type="term" value="P:secondary metabolite biosynthetic process"/>
    <property type="evidence" value="ECO:0007669"/>
    <property type="project" value="UniProtKB-ARBA"/>
</dbReference>
<keyword evidence="4 7" id="KW-0560">Oxidoreductase</keyword>
<accession>A0AA39QSM5</accession>
<name>A0AA39QSM5_9LECA</name>
<dbReference type="Proteomes" id="UP001166286">
    <property type="component" value="Unassembled WGS sequence"/>
</dbReference>
<evidence type="ECO:0000256" key="3">
    <source>
        <dbReference type="ARBA" id="ARBA00022723"/>
    </source>
</evidence>
<evidence type="ECO:0000256" key="5">
    <source>
        <dbReference type="ARBA" id="ARBA00023004"/>
    </source>
</evidence>
<dbReference type="InterPro" id="IPR002403">
    <property type="entry name" value="Cyt_P450_E_grp-IV"/>
</dbReference>
<dbReference type="GO" id="GO:0004497">
    <property type="term" value="F:monooxygenase activity"/>
    <property type="evidence" value="ECO:0007669"/>
    <property type="project" value="UniProtKB-KW"/>
</dbReference>
<evidence type="ECO:0000313" key="9">
    <source>
        <dbReference type="Proteomes" id="UP001166286"/>
    </source>
</evidence>
<dbReference type="GO" id="GO:0005506">
    <property type="term" value="F:iron ion binding"/>
    <property type="evidence" value="ECO:0007669"/>
    <property type="project" value="InterPro"/>
</dbReference>
<dbReference type="PANTHER" id="PTHR24305">
    <property type="entry name" value="CYTOCHROME P450"/>
    <property type="match status" value="1"/>
</dbReference>
<dbReference type="PRINTS" id="PR00385">
    <property type="entry name" value="P450"/>
</dbReference>
<dbReference type="SUPFAM" id="SSF48264">
    <property type="entry name" value="Cytochrome P450"/>
    <property type="match status" value="1"/>
</dbReference>
<evidence type="ECO:0000313" key="8">
    <source>
        <dbReference type="EMBL" id="KAK0508420.1"/>
    </source>
</evidence>
<evidence type="ECO:0008006" key="10">
    <source>
        <dbReference type="Google" id="ProtNLM"/>
    </source>
</evidence>
<evidence type="ECO:0000256" key="4">
    <source>
        <dbReference type="ARBA" id="ARBA00023002"/>
    </source>
</evidence>
<dbReference type="Gene3D" id="1.10.630.10">
    <property type="entry name" value="Cytochrome P450"/>
    <property type="match status" value="1"/>
</dbReference>